<dbReference type="Gene3D" id="3.40.50.1820">
    <property type="entry name" value="alpha/beta hydrolase"/>
    <property type="match status" value="1"/>
</dbReference>
<dbReference type="InterPro" id="IPR006862">
    <property type="entry name" value="Thio_Ohase/aa_AcTrfase"/>
</dbReference>
<dbReference type="FunFam" id="3.40.50.1820:FF:000024">
    <property type="entry name" value="acyl-coenzyme A thioesterase 4"/>
    <property type="match status" value="1"/>
</dbReference>
<gene>
    <name evidence="5" type="ORF">KC01_LOCUS995</name>
</gene>
<evidence type="ECO:0000259" key="4">
    <source>
        <dbReference type="Pfam" id="PF08840"/>
    </source>
</evidence>
<dbReference type="GO" id="GO:0006631">
    <property type="term" value="P:fatty acid metabolic process"/>
    <property type="evidence" value="ECO:0007669"/>
    <property type="project" value="TreeGrafter"/>
</dbReference>
<dbReference type="EMBL" id="OZ035823">
    <property type="protein sequence ID" value="CAL1568355.1"/>
    <property type="molecule type" value="Genomic_DNA"/>
</dbReference>
<organism evidence="5 6">
    <name type="scientific">Knipowitschia caucasica</name>
    <name type="common">Caucasian dwarf goby</name>
    <name type="synonym">Pomatoschistus caucasicus</name>
    <dbReference type="NCBI Taxonomy" id="637954"/>
    <lineage>
        <taxon>Eukaryota</taxon>
        <taxon>Metazoa</taxon>
        <taxon>Chordata</taxon>
        <taxon>Craniata</taxon>
        <taxon>Vertebrata</taxon>
        <taxon>Euteleostomi</taxon>
        <taxon>Actinopterygii</taxon>
        <taxon>Neopterygii</taxon>
        <taxon>Teleostei</taxon>
        <taxon>Neoteleostei</taxon>
        <taxon>Acanthomorphata</taxon>
        <taxon>Gobiaria</taxon>
        <taxon>Gobiiformes</taxon>
        <taxon>Gobioidei</taxon>
        <taxon>Gobiidae</taxon>
        <taxon>Gobiinae</taxon>
        <taxon>Knipowitschia</taxon>
    </lineage>
</organism>
<feature type="domain" description="Acyl-CoA thioester hydrolase/bile acid-CoA amino acid N-acetyltransferase" evidence="3">
    <location>
        <begin position="19"/>
        <end position="150"/>
    </location>
</feature>
<dbReference type="Pfam" id="PF04775">
    <property type="entry name" value="Bile_Hydr_Trans"/>
    <property type="match status" value="1"/>
</dbReference>
<dbReference type="InterPro" id="IPR014940">
    <property type="entry name" value="BAAT_C"/>
</dbReference>
<dbReference type="InterPro" id="IPR029058">
    <property type="entry name" value="AB_hydrolase_fold"/>
</dbReference>
<dbReference type="Pfam" id="PF08840">
    <property type="entry name" value="BAAT_C"/>
    <property type="match status" value="1"/>
</dbReference>
<feature type="active site" description="Charge relay system" evidence="2">
    <location>
        <position position="239"/>
    </location>
</feature>
<feature type="domain" description="BAAT/Acyl-CoA thioester hydrolase C-terminal" evidence="4">
    <location>
        <begin position="211"/>
        <end position="418"/>
    </location>
</feature>
<dbReference type="AlphaFoldDB" id="A0AAV2ITN0"/>
<name>A0AAV2ITN0_KNICA</name>
<dbReference type="Gene3D" id="2.60.40.2240">
    <property type="entry name" value="Acyl-CoA thioester hydrolase/BAAT N-terminal domain"/>
    <property type="match status" value="1"/>
</dbReference>
<dbReference type="InterPro" id="IPR016662">
    <property type="entry name" value="Acyl-CoA_thioEstase_long-chain"/>
</dbReference>
<comment type="similarity">
    <text evidence="1">Belongs to the C/M/P thioester hydrolase family.</text>
</comment>
<dbReference type="GO" id="GO:0047617">
    <property type="term" value="F:fatty acyl-CoA hydrolase activity"/>
    <property type="evidence" value="ECO:0007669"/>
    <property type="project" value="TreeGrafter"/>
</dbReference>
<dbReference type="Proteomes" id="UP001497482">
    <property type="component" value="Chromosome 1"/>
</dbReference>
<feature type="active site" description="Charge relay system" evidence="2">
    <location>
        <position position="329"/>
    </location>
</feature>
<feature type="active site" description="Charge relay system" evidence="2">
    <location>
        <position position="364"/>
    </location>
</feature>
<dbReference type="PIRSF" id="PIRSF016521">
    <property type="entry name" value="Acyl-CoA_hydro"/>
    <property type="match status" value="1"/>
</dbReference>
<evidence type="ECO:0000256" key="1">
    <source>
        <dbReference type="ARBA" id="ARBA00006538"/>
    </source>
</evidence>
<dbReference type="PANTHER" id="PTHR10824:SF36">
    <property type="entry name" value="ACYL-COA THIOESTERASE 17-RELATED"/>
    <property type="match status" value="1"/>
</dbReference>
<dbReference type="SUPFAM" id="SSF53474">
    <property type="entry name" value="alpha/beta-Hydrolases"/>
    <property type="match status" value="1"/>
</dbReference>
<accession>A0AAV2ITN0</accession>
<reference evidence="5 6" key="1">
    <citation type="submission" date="2024-04" db="EMBL/GenBank/DDBJ databases">
        <authorList>
            <person name="Waldvogel A.-M."/>
            <person name="Schoenle A."/>
        </authorList>
    </citation>
    <scope>NUCLEOTIDE SEQUENCE [LARGE SCALE GENOMIC DNA]</scope>
</reference>
<protein>
    <submittedName>
        <fullName evidence="5">Uncharacterized protein</fullName>
    </submittedName>
</protein>
<evidence type="ECO:0000313" key="5">
    <source>
        <dbReference type="EMBL" id="CAL1568355.1"/>
    </source>
</evidence>
<dbReference type="PANTHER" id="PTHR10824">
    <property type="entry name" value="ACYL-COENZYME A THIOESTERASE-RELATED"/>
    <property type="match status" value="1"/>
</dbReference>
<proteinExistence type="inferred from homology"/>
<evidence type="ECO:0000256" key="2">
    <source>
        <dbReference type="PIRSR" id="PIRSR016521-1"/>
    </source>
</evidence>
<keyword evidence="6" id="KW-1185">Reference proteome</keyword>
<dbReference type="InterPro" id="IPR042490">
    <property type="entry name" value="Thio_Ohase/BAAT_N"/>
</dbReference>
<evidence type="ECO:0000313" key="6">
    <source>
        <dbReference type="Proteomes" id="UP001497482"/>
    </source>
</evidence>
<evidence type="ECO:0000259" key="3">
    <source>
        <dbReference type="Pfam" id="PF04775"/>
    </source>
</evidence>
<dbReference type="FunFam" id="2.60.40.2240:FF:000002">
    <property type="entry name" value="Acyl-CoA thioesterase 18"/>
    <property type="match status" value="1"/>
</dbReference>
<sequence length="427" mass="47567">MAFFTTPLLSVAPTRALVDEKCNVQVENLPAGHPFTLHALHLSEDHDYWEAFGHYISNHNGLVCVSEDLSLGGTYTGREPMGLFWSLRPIPGSRKGLRLRKMDVSSPLLYTISVFSGHLTEGFKDQRALASVLTERWYMAPGVQRISIKENPVRGTMFLPPGPGPFPGLLDMWGGGGGLIEYRAAILASHGYAAFALEYFGPGEMDTAEMEINYFETAFNIVKDHPKVIPDRVGLVGLSLGATISFYLASESKVIKPCCCVCINGHHFHPRGKPMDSFTKERQSNTHKVQLDENNNQIWRHMFDLSNNSNKIEIGKINCPMMLVCAEDDQNVPAVEVADDIEKIVCAAGKGHLLTRLSYPGAGHLIEVPFSPHFRVTAFMQTKKKKVMLLWGGRTKSHSDAQEDSWKKILDYLQHHLYSSPSLKSKL</sequence>
<dbReference type="GO" id="GO:0006637">
    <property type="term" value="P:acyl-CoA metabolic process"/>
    <property type="evidence" value="ECO:0007669"/>
    <property type="project" value="InterPro"/>
</dbReference>